<dbReference type="SUPFAM" id="SSF47836">
    <property type="entry name" value="Retroviral matrix proteins"/>
    <property type="match status" value="1"/>
</dbReference>
<reference evidence="4" key="1">
    <citation type="submission" date="2025-08" db="UniProtKB">
        <authorList>
            <consortium name="RefSeq"/>
        </authorList>
    </citation>
    <scope>IDENTIFICATION</scope>
</reference>
<dbReference type="InterPro" id="IPR010999">
    <property type="entry name" value="Retrovr_matrix"/>
</dbReference>
<dbReference type="GeneID" id="110346938"/>
<dbReference type="Proteomes" id="UP000694906">
    <property type="component" value="Unplaced"/>
</dbReference>
<dbReference type="AlphaFoldDB" id="A0AAX6S5E4"/>
<feature type="domain" description="Beta-retroviral matrix protein" evidence="2">
    <location>
        <begin position="7"/>
        <end position="68"/>
    </location>
</feature>
<proteinExistence type="predicted"/>
<dbReference type="GO" id="GO:0005198">
    <property type="term" value="F:structural molecule activity"/>
    <property type="evidence" value="ECO:0007669"/>
    <property type="project" value="InterPro"/>
</dbReference>
<dbReference type="InterPro" id="IPR003322">
    <property type="entry name" value="B_retro_matrix"/>
</dbReference>
<dbReference type="Pfam" id="PF02337">
    <property type="entry name" value="Gag_p10"/>
    <property type="match status" value="1"/>
</dbReference>
<evidence type="ECO:0000313" key="3">
    <source>
        <dbReference type="Proteomes" id="UP000694906"/>
    </source>
</evidence>
<protein>
    <submittedName>
        <fullName evidence="4">Endogenous retrovirus group K member 19 Gag polyprotein-like</fullName>
    </submittedName>
</protein>
<organism evidence="3 4">
    <name type="scientific">Heterocephalus glaber</name>
    <name type="common">Naked mole rat</name>
    <dbReference type="NCBI Taxonomy" id="10181"/>
    <lineage>
        <taxon>Eukaryota</taxon>
        <taxon>Metazoa</taxon>
        <taxon>Chordata</taxon>
        <taxon>Craniata</taxon>
        <taxon>Vertebrata</taxon>
        <taxon>Euteleostomi</taxon>
        <taxon>Mammalia</taxon>
        <taxon>Eutheria</taxon>
        <taxon>Euarchontoglires</taxon>
        <taxon>Glires</taxon>
        <taxon>Rodentia</taxon>
        <taxon>Hystricomorpha</taxon>
        <taxon>Bathyergidae</taxon>
        <taxon>Heterocephalus</taxon>
    </lineage>
</organism>
<evidence type="ECO:0000256" key="1">
    <source>
        <dbReference type="SAM" id="MobiDB-lite"/>
    </source>
</evidence>
<dbReference type="PANTHER" id="PTHR40389:SF3">
    <property type="entry name" value="IGE-BINDING PROTEIN"/>
    <property type="match status" value="1"/>
</dbReference>
<dbReference type="PANTHER" id="PTHR40389">
    <property type="entry name" value="ENDOGENOUS RETROVIRUS GROUP K MEMBER 24 GAG POLYPROTEIN-RELATED"/>
    <property type="match status" value="1"/>
</dbReference>
<gene>
    <name evidence="4" type="primary">LOC110346938</name>
</gene>
<name>A0AAX6S5E4_HETGA</name>
<keyword evidence="3" id="KW-1185">Reference proteome</keyword>
<dbReference type="Gene3D" id="1.10.150.490">
    <property type="entry name" value="Retroviral GAG p10 protein"/>
    <property type="match status" value="1"/>
</dbReference>
<dbReference type="InterPro" id="IPR038124">
    <property type="entry name" value="B_retro_matrix_sf"/>
</dbReference>
<dbReference type="RefSeq" id="XP_021104666.1">
    <property type="nucleotide sequence ID" value="XM_021249007.1"/>
</dbReference>
<evidence type="ECO:0000313" key="4">
    <source>
        <dbReference type="RefSeq" id="XP_021104666.1"/>
    </source>
</evidence>
<accession>A0AAX6S5E4</accession>
<feature type="region of interest" description="Disordered" evidence="1">
    <location>
        <begin position="117"/>
        <end position="148"/>
    </location>
</feature>
<sequence length="347" mass="38855">MGTTSSRMLFTQIFKKMLCNRGAKVGQQQLCHFLEFVENVCPWFPEEGSVDLELWTKVGKQLQDYSRLEKTLEFLCQQWQTGIKVEEESQKAQGEGRIIPSIIAGLDPLPVAAPRLIKKNKPENPPKTECPPSAPPLVEGLDEPLDPSDAMDLEEEATEYSNEKWPPFSLIALTEKMKVKDKKDKSENTHPSNPLDMLWFNWKWKQKEQALLKERPLRPSILAGLDPFPEVARPDLQLDSPPVPRLSSPAPRPLSALQATLQAAAERGEDLAGFQRVCPVFKEPDQQGQMPMIWKFMVAMGGIKRIGVGPDSGLEGNITACVPQPYLLLLGGFEIDYESGTHQLNVT</sequence>
<evidence type="ECO:0000259" key="2">
    <source>
        <dbReference type="Pfam" id="PF02337"/>
    </source>
</evidence>
<dbReference type="InterPro" id="IPR050195">
    <property type="entry name" value="Primate_lentivir_Gag_pol-like"/>
</dbReference>